<dbReference type="Gene3D" id="1.25.10.10">
    <property type="entry name" value="Leucine-rich Repeat Variant"/>
    <property type="match status" value="4"/>
</dbReference>
<dbReference type="SUPFAM" id="SSF48371">
    <property type="entry name" value="ARM repeat"/>
    <property type="match status" value="2"/>
</dbReference>
<organism evidence="5 6">
    <name type="scientific">Calothrix parietina FACHB-288</name>
    <dbReference type="NCBI Taxonomy" id="2692896"/>
    <lineage>
        <taxon>Bacteria</taxon>
        <taxon>Bacillati</taxon>
        <taxon>Cyanobacteriota</taxon>
        <taxon>Cyanophyceae</taxon>
        <taxon>Nostocales</taxon>
        <taxon>Calotrichaceae</taxon>
        <taxon>Calothrix</taxon>
    </lineage>
</organism>
<evidence type="ECO:0000256" key="1">
    <source>
        <dbReference type="ARBA" id="ARBA00009299"/>
    </source>
</evidence>
<dbReference type="PANTHER" id="PTHR12697">
    <property type="entry name" value="PBS LYASE HEAT-LIKE PROTEIN"/>
    <property type="match status" value="1"/>
</dbReference>
<protein>
    <submittedName>
        <fullName evidence="5">HEAT repeat domain-containing protein</fullName>
    </submittedName>
</protein>
<evidence type="ECO:0000256" key="3">
    <source>
        <dbReference type="ARBA" id="ARBA00022738"/>
    </source>
</evidence>
<dbReference type="PANTHER" id="PTHR12697:SF5">
    <property type="entry name" value="DEOXYHYPUSINE HYDROXYLASE"/>
    <property type="match status" value="1"/>
</dbReference>
<dbReference type="InterPro" id="IPR004155">
    <property type="entry name" value="PBS_lyase_HEAT"/>
</dbReference>
<reference evidence="5 6" key="1">
    <citation type="journal article" date="2020" name="ISME J.">
        <title>Comparative genomics reveals insights into cyanobacterial evolution and habitat adaptation.</title>
        <authorList>
            <person name="Chen M.Y."/>
            <person name="Teng W.K."/>
            <person name="Zhao L."/>
            <person name="Hu C.X."/>
            <person name="Zhou Y.K."/>
            <person name="Han B.P."/>
            <person name="Song L.R."/>
            <person name="Shu W.S."/>
        </authorList>
    </citation>
    <scope>NUCLEOTIDE SEQUENCE [LARGE SCALE GENOMIC DNA]</scope>
    <source>
        <strain evidence="5 6">FACHB-288</strain>
    </source>
</reference>
<accession>A0ABR8A953</accession>
<name>A0ABR8A953_9CYAN</name>
<dbReference type="Proteomes" id="UP000658514">
    <property type="component" value="Unassembled WGS sequence"/>
</dbReference>
<evidence type="ECO:0000256" key="4">
    <source>
        <dbReference type="ARBA" id="ARBA00023239"/>
    </source>
</evidence>
<dbReference type="Pfam" id="PF03130">
    <property type="entry name" value="HEAT_PBS"/>
    <property type="match status" value="1"/>
</dbReference>
<dbReference type="RefSeq" id="WP_190540574.1">
    <property type="nucleotide sequence ID" value="NZ_CAWPNO010000049.1"/>
</dbReference>
<dbReference type="InterPro" id="IPR011989">
    <property type="entry name" value="ARM-like"/>
</dbReference>
<keyword evidence="4" id="KW-0456">Lyase</keyword>
<keyword evidence="2" id="KW-0042">Antenna complex</keyword>
<comment type="caution">
    <text evidence="5">The sequence shown here is derived from an EMBL/GenBank/DDBJ whole genome shotgun (WGS) entry which is preliminary data.</text>
</comment>
<dbReference type="SMART" id="SM00567">
    <property type="entry name" value="EZ_HEAT"/>
    <property type="match status" value="10"/>
</dbReference>
<evidence type="ECO:0000313" key="6">
    <source>
        <dbReference type="Proteomes" id="UP000658514"/>
    </source>
</evidence>
<evidence type="ECO:0000313" key="5">
    <source>
        <dbReference type="EMBL" id="MBD2196517.1"/>
    </source>
</evidence>
<proteinExistence type="inferred from homology"/>
<keyword evidence="3" id="KW-0605">Phycobilisome</keyword>
<evidence type="ECO:0000256" key="2">
    <source>
        <dbReference type="ARBA" id="ARBA00022549"/>
    </source>
</evidence>
<gene>
    <name evidence="5" type="ORF">H6G24_13575</name>
</gene>
<comment type="similarity">
    <text evidence="1">Belongs to the CpcE/RpcE/PecE family.</text>
</comment>
<dbReference type="EMBL" id="JACJQH010000018">
    <property type="protein sequence ID" value="MBD2196517.1"/>
    <property type="molecule type" value="Genomic_DNA"/>
</dbReference>
<dbReference type="Pfam" id="PF13646">
    <property type="entry name" value="HEAT_2"/>
    <property type="match status" value="2"/>
</dbReference>
<sequence>MSPADDTAEILYQQLQILSDRELQVEYLNSWKWTEAIALILPKVDDETALRVVKLALEVDLCLGAKLAGAVKPELQSTTVDLLLDTDVYPAFLFKLLGMTGTDAAISFLVNALNDDEDYAFLITPAIAEIGTEAAVLALTEIINDEQRYDYEISGTCVEAAQALGNINSESARQALMSWCLKYFDWSDFSSTAANILIPIATPEIVPELLKFVENEEYDDYVRADATMVLDAINAKASIATVPLNTSDEDEQQVNQSNSQLDLVTLEQLLQDEDESVRISTVKKLGEVGSEAVIQLLQQALNDEYVGVHRCAAEQLGSLGTESAVAGLIQALSDENSAVRWSAAEGLSKIGAESATTALIAALNDESAGVRSLVVEALGKIQTASAVLAVQQALSDADIWVRLNAAQALGKIGFEECIEILRQALSDRNFNIRSHAAFALGEISAKSAIPELIVALTDENSKVRTNTIAALGKIVAPESLSALLRMLEETQDYTELAAVMNTIYALQKFFGYYNPNYCTNS</sequence>
<dbReference type="InterPro" id="IPR016024">
    <property type="entry name" value="ARM-type_fold"/>
</dbReference>
<keyword evidence="6" id="KW-1185">Reference proteome</keyword>